<proteinExistence type="predicted"/>
<feature type="chain" id="PRO_5007848766" evidence="1">
    <location>
        <begin position="27"/>
        <end position="153"/>
    </location>
</feature>
<protein>
    <submittedName>
        <fullName evidence="2">Uncharacterized protein</fullName>
    </submittedName>
</protein>
<evidence type="ECO:0000256" key="1">
    <source>
        <dbReference type="SAM" id="SignalP"/>
    </source>
</evidence>
<name>A0A164AQR7_9BACL</name>
<dbReference type="EMBL" id="LQRA01000001">
    <property type="protein sequence ID" value="KZE84389.1"/>
    <property type="molecule type" value="Genomic_DNA"/>
</dbReference>
<dbReference type="STRING" id="1007103.GCA_000213315_04464"/>
<gene>
    <name evidence="2" type="ORF">AV654_00320</name>
</gene>
<dbReference type="AlphaFoldDB" id="A0A164AQR7"/>
<evidence type="ECO:0000313" key="3">
    <source>
        <dbReference type="Proteomes" id="UP000076563"/>
    </source>
</evidence>
<feature type="signal peptide" evidence="1">
    <location>
        <begin position="1"/>
        <end position="26"/>
    </location>
</feature>
<reference evidence="3" key="1">
    <citation type="submission" date="2016-01" db="EMBL/GenBank/DDBJ databases">
        <title>Draft genome of Chromobacterium sp. F49.</title>
        <authorList>
            <person name="Hong K.W."/>
        </authorList>
    </citation>
    <scope>NUCLEOTIDE SEQUENCE [LARGE SCALE GENOMIC DNA]</scope>
    <source>
        <strain evidence="3">M63</strain>
    </source>
</reference>
<evidence type="ECO:0000313" key="2">
    <source>
        <dbReference type="EMBL" id="KZE84389.1"/>
    </source>
</evidence>
<organism evidence="2 3">
    <name type="scientific">Paenibacillus elgii</name>
    <dbReference type="NCBI Taxonomy" id="189691"/>
    <lineage>
        <taxon>Bacteria</taxon>
        <taxon>Bacillati</taxon>
        <taxon>Bacillota</taxon>
        <taxon>Bacilli</taxon>
        <taxon>Bacillales</taxon>
        <taxon>Paenibacillaceae</taxon>
        <taxon>Paenibacillus</taxon>
    </lineage>
</organism>
<dbReference type="Proteomes" id="UP000076563">
    <property type="component" value="Unassembled WGS sequence"/>
</dbReference>
<comment type="caution">
    <text evidence="2">The sequence shown here is derived from an EMBL/GenBank/DDBJ whole genome shotgun (WGS) entry which is preliminary data.</text>
</comment>
<keyword evidence="3" id="KW-1185">Reference proteome</keyword>
<keyword evidence="1" id="KW-0732">Signal</keyword>
<sequence>MRPSAAKTVIMAVLAIALAIPGQAMAAQTPPPPEVVTSFTPFDPNYNYLENGSAYISYNGNGKASLWGESIATRRVDTIGIQVVLQRWTGSEWIDMYTGERAEMDKASRMNTTVDNLSVSSGYYYRVKSSHWITYGNTKEEGIRYSSTLLIPD</sequence>
<accession>A0A164AQR7</accession>
<dbReference type="RefSeq" id="WP_063177555.1">
    <property type="nucleotide sequence ID" value="NZ_LQRA01000001.1"/>
</dbReference>